<keyword evidence="3" id="KW-1185">Reference proteome</keyword>
<accession>A0A1S1R8G7</accession>
<dbReference type="EMBL" id="MBLM01000036">
    <property type="protein sequence ID" value="OHV43208.1"/>
    <property type="molecule type" value="Genomic_DNA"/>
</dbReference>
<evidence type="ECO:0000313" key="3">
    <source>
        <dbReference type="Proteomes" id="UP000179627"/>
    </source>
</evidence>
<protein>
    <recommendedName>
        <fullName evidence="1">DUF4097 domain-containing protein</fullName>
    </recommendedName>
</protein>
<dbReference type="Pfam" id="PF13349">
    <property type="entry name" value="DUF4097"/>
    <property type="match status" value="1"/>
</dbReference>
<gene>
    <name evidence="2" type="ORF">CC117_11405</name>
</gene>
<dbReference type="AlphaFoldDB" id="A0A1S1R8G7"/>
<organism evidence="2 3">
    <name type="scientific">Parafrankia colletiae</name>
    <dbReference type="NCBI Taxonomy" id="573497"/>
    <lineage>
        <taxon>Bacteria</taxon>
        <taxon>Bacillati</taxon>
        <taxon>Actinomycetota</taxon>
        <taxon>Actinomycetes</taxon>
        <taxon>Frankiales</taxon>
        <taxon>Frankiaceae</taxon>
        <taxon>Parafrankia</taxon>
    </lineage>
</organism>
<evidence type="ECO:0000313" key="2">
    <source>
        <dbReference type="EMBL" id="OHV43208.1"/>
    </source>
</evidence>
<dbReference type="Proteomes" id="UP000179627">
    <property type="component" value="Unassembled WGS sequence"/>
</dbReference>
<feature type="domain" description="DUF4097" evidence="1">
    <location>
        <begin position="125"/>
        <end position="186"/>
    </location>
</feature>
<evidence type="ECO:0000259" key="1">
    <source>
        <dbReference type="Pfam" id="PF13349"/>
    </source>
</evidence>
<comment type="caution">
    <text evidence="2">The sequence shown here is derived from an EMBL/GenBank/DDBJ whole genome shotgun (WGS) entry which is preliminary data.</text>
</comment>
<name>A0A1S1R8G7_9ACTN</name>
<dbReference type="OrthoDB" id="3217524at2"/>
<sequence>MSDLVVVVLGIVLLVVAASAFVLLHMPPERLETTVDEVRAVEVRLAAGRVEIGEYDRRDVRIELTAKRRPGRARPAMTRSGEVLRLDGKASDAVAKLKLPRGTKVRAEVRTGEITLWGAAGDLLLVTESGGITGRELTGSRINARSRSGDVNLHFDGPPDNLSAVSDDGMVTLVLPEADYGIEVETGNPQLAGVELPSVPGSGRRVLARSLAGRVRIRAASPQGPVRI</sequence>
<dbReference type="InterPro" id="IPR025164">
    <property type="entry name" value="Toastrack_DUF4097"/>
</dbReference>
<proteinExistence type="predicted"/>
<dbReference type="RefSeq" id="WP_071082782.1">
    <property type="nucleotide sequence ID" value="NZ_MBLM01000036.1"/>
</dbReference>
<reference evidence="3" key="1">
    <citation type="submission" date="2016-07" db="EMBL/GenBank/DDBJ databases">
        <title>Sequence Frankia sp. strain CcI1.17.</title>
        <authorList>
            <person name="Ghodhbane-Gtari F."/>
            <person name="Swanson E."/>
            <person name="Gueddou A."/>
            <person name="Morris K."/>
            <person name="Hezbri K."/>
            <person name="Ktari A."/>
            <person name="Nouioui I."/>
            <person name="Abebe-Akele F."/>
            <person name="Simpson S."/>
            <person name="Thomas K."/>
            <person name="Gtari M."/>
            <person name="Tisa L.S."/>
            <person name="Hurst S."/>
        </authorList>
    </citation>
    <scope>NUCLEOTIDE SEQUENCE [LARGE SCALE GENOMIC DNA]</scope>
    <source>
        <strain evidence="3">Cc1.17</strain>
    </source>
</reference>